<dbReference type="GO" id="GO:0005840">
    <property type="term" value="C:ribosome"/>
    <property type="evidence" value="ECO:0007669"/>
    <property type="project" value="UniProtKB-KW"/>
</dbReference>
<dbReference type="InterPro" id="IPR012340">
    <property type="entry name" value="NA-bd_OB-fold"/>
</dbReference>
<evidence type="ECO:0000256" key="4">
    <source>
        <dbReference type="SAM" id="MobiDB-lite"/>
    </source>
</evidence>
<dbReference type="GO" id="GO:0005739">
    <property type="term" value="C:mitochondrion"/>
    <property type="evidence" value="ECO:0007669"/>
    <property type="project" value="TreeGrafter"/>
</dbReference>
<reference evidence="5 6" key="1">
    <citation type="submission" date="2014-06" db="EMBL/GenBank/DDBJ databases">
        <title>Evolutionary Origins and Diversification of the Mycorrhizal Mutualists.</title>
        <authorList>
            <consortium name="DOE Joint Genome Institute"/>
            <consortium name="Mycorrhizal Genomics Consortium"/>
            <person name="Kohler A."/>
            <person name="Kuo A."/>
            <person name="Nagy L.G."/>
            <person name="Floudas D."/>
            <person name="Copeland A."/>
            <person name="Barry K.W."/>
            <person name="Cichocki N."/>
            <person name="Veneault-Fourrey C."/>
            <person name="LaButti K."/>
            <person name="Lindquist E.A."/>
            <person name="Lipzen A."/>
            <person name="Lundell T."/>
            <person name="Morin E."/>
            <person name="Murat C."/>
            <person name="Riley R."/>
            <person name="Ohm R."/>
            <person name="Sun H."/>
            <person name="Tunlid A."/>
            <person name="Henrissat B."/>
            <person name="Grigoriev I.V."/>
            <person name="Hibbett D.S."/>
            <person name="Martin F."/>
        </authorList>
    </citation>
    <scope>NUCLEOTIDE SEQUENCE [LARGE SCALE GENOMIC DNA]</scope>
    <source>
        <strain evidence="5 6">SS14</strain>
    </source>
</reference>
<evidence type="ECO:0008006" key="7">
    <source>
        <dbReference type="Google" id="ProtNLM"/>
    </source>
</evidence>
<dbReference type="CDD" id="cd00364">
    <property type="entry name" value="Ribosomal_uS17"/>
    <property type="match status" value="1"/>
</dbReference>
<feature type="region of interest" description="Disordered" evidence="4">
    <location>
        <begin position="82"/>
        <end position="105"/>
    </location>
</feature>
<dbReference type="Proteomes" id="UP000054279">
    <property type="component" value="Unassembled WGS sequence"/>
</dbReference>
<dbReference type="InterPro" id="IPR000266">
    <property type="entry name" value="Ribosomal_uS17"/>
</dbReference>
<dbReference type="EMBL" id="KN838081">
    <property type="protein sequence ID" value="KIJ22596.1"/>
    <property type="molecule type" value="Genomic_DNA"/>
</dbReference>
<sequence>GLVTKVGCMNKTATVTVSRWAEHPKTQKRIVRSKKYLTHDPENALKIGDEVLIRNCPPVSARKRFALEKIIRSPETLWEKAQAEEANKNAAQTTGSGASLGGGGKQGLLDVTAGGSEILNAVRSAKSKLASKMGQKGMAGVLGSKSMGAAPSVPS</sequence>
<keyword evidence="3" id="KW-0687">Ribonucleoprotein</keyword>
<evidence type="ECO:0000256" key="3">
    <source>
        <dbReference type="ARBA" id="ARBA00023274"/>
    </source>
</evidence>
<dbReference type="GO" id="GO:1990904">
    <property type="term" value="C:ribonucleoprotein complex"/>
    <property type="evidence" value="ECO:0007669"/>
    <property type="project" value="UniProtKB-KW"/>
</dbReference>
<gene>
    <name evidence="5" type="ORF">M422DRAFT_196989</name>
</gene>
<dbReference type="GO" id="GO:0003735">
    <property type="term" value="F:structural constituent of ribosome"/>
    <property type="evidence" value="ECO:0007669"/>
    <property type="project" value="InterPro"/>
</dbReference>
<keyword evidence="6" id="KW-1185">Reference proteome</keyword>
<dbReference type="PANTHER" id="PTHR10744">
    <property type="entry name" value="40S RIBOSOMAL PROTEIN S11 FAMILY MEMBER"/>
    <property type="match status" value="1"/>
</dbReference>
<feature type="compositionally biased region" description="Low complexity" evidence="4">
    <location>
        <begin position="88"/>
        <end position="97"/>
    </location>
</feature>
<name>A0A0C9UAQ8_SPHS4</name>
<protein>
    <recommendedName>
        <fullName evidence="7">Nucleic acid-binding protein</fullName>
    </recommendedName>
</protein>
<feature type="region of interest" description="Disordered" evidence="4">
    <location>
        <begin position="135"/>
        <end position="155"/>
    </location>
</feature>
<dbReference type="PANTHER" id="PTHR10744:SF1">
    <property type="entry name" value="SMALL RIBOSOMAL SUBUNIT PROTEIN US17M"/>
    <property type="match status" value="1"/>
</dbReference>
<feature type="non-terminal residue" evidence="5">
    <location>
        <position position="1"/>
    </location>
</feature>
<dbReference type="OrthoDB" id="274752at2759"/>
<evidence type="ECO:0000313" key="5">
    <source>
        <dbReference type="EMBL" id="KIJ22596.1"/>
    </source>
</evidence>
<organism evidence="5 6">
    <name type="scientific">Sphaerobolus stellatus (strain SS14)</name>
    <dbReference type="NCBI Taxonomy" id="990650"/>
    <lineage>
        <taxon>Eukaryota</taxon>
        <taxon>Fungi</taxon>
        <taxon>Dikarya</taxon>
        <taxon>Basidiomycota</taxon>
        <taxon>Agaricomycotina</taxon>
        <taxon>Agaricomycetes</taxon>
        <taxon>Phallomycetidae</taxon>
        <taxon>Geastrales</taxon>
        <taxon>Sphaerobolaceae</taxon>
        <taxon>Sphaerobolus</taxon>
    </lineage>
</organism>
<evidence type="ECO:0000256" key="1">
    <source>
        <dbReference type="ARBA" id="ARBA00010254"/>
    </source>
</evidence>
<accession>A0A0C9UAQ8</accession>
<dbReference type="Gene3D" id="2.40.50.140">
    <property type="entry name" value="Nucleic acid-binding proteins"/>
    <property type="match status" value="1"/>
</dbReference>
<dbReference type="AlphaFoldDB" id="A0A0C9UAQ8"/>
<dbReference type="HOGENOM" id="CLU_1699794_0_0_1"/>
<dbReference type="Pfam" id="PF00366">
    <property type="entry name" value="Ribosomal_S17"/>
    <property type="match status" value="1"/>
</dbReference>
<keyword evidence="2" id="KW-0689">Ribosomal protein</keyword>
<dbReference type="SUPFAM" id="SSF50249">
    <property type="entry name" value="Nucleic acid-binding proteins"/>
    <property type="match status" value="1"/>
</dbReference>
<evidence type="ECO:0000313" key="6">
    <source>
        <dbReference type="Proteomes" id="UP000054279"/>
    </source>
</evidence>
<evidence type="ECO:0000256" key="2">
    <source>
        <dbReference type="ARBA" id="ARBA00022980"/>
    </source>
</evidence>
<dbReference type="GO" id="GO:0006412">
    <property type="term" value="P:translation"/>
    <property type="evidence" value="ECO:0007669"/>
    <property type="project" value="InterPro"/>
</dbReference>
<comment type="similarity">
    <text evidence="1">Belongs to the universal ribosomal protein uS17 family.</text>
</comment>
<proteinExistence type="inferred from homology"/>